<feature type="domain" description="DEAD-box RNA helicase Q" evidence="14">
    <location>
        <begin position="1"/>
        <end position="29"/>
    </location>
</feature>
<comment type="caution">
    <text evidence="15">The sequence shown here is derived from an EMBL/GenBank/DDBJ whole genome shotgun (WGS) entry which is preliminary data.</text>
</comment>
<dbReference type="PANTHER" id="PTHR47959:SF13">
    <property type="entry name" value="ATP-DEPENDENT RNA HELICASE RHLE"/>
    <property type="match status" value="1"/>
</dbReference>
<dbReference type="AlphaFoldDB" id="A0A916R4V5"/>
<evidence type="ECO:0000256" key="1">
    <source>
        <dbReference type="ARBA" id="ARBA00012552"/>
    </source>
</evidence>
<accession>A0A916R4V5</accession>
<evidence type="ECO:0000256" key="4">
    <source>
        <dbReference type="ARBA" id="ARBA00022801"/>
    </source>
</evidence>
<proteinExistence type="inferred from homology"/>
<evidence type="ECO:0000256" key="6">
    <source>
        <dbReference type="ARBA" id="ARBA00022840"/>
    </source>
</evidence>
<dbReference type="EMBL" id="BMKA01000012">
    <property type="protein sequence ID" value="GGA33927.1"/>
    <property type="molecule type" value="Genomic_DNA"/>
</dbReference>
<dbReference type="Gene3D" id="3.40.50.300">
    <property type="entry name" value="P-loop containing nucleotide triphosphate hydrolases"/>
    <property type="match status" value="2"/>
</dbReference>
<dbReference type="SMART" id="SM00487">
    <property type="entry name" value="DEXDc"/>
    <property type="match status" value="1"/>
</dbReference>
<evidence type="ECO:0000259" key="14">
    <source>
        <dbReference type="PROSITE" id="PS51195"/>
    </source>
</evidence>
<dbReference type="EC" id="3.6.4.13" evidence="1"/>
<evidence type="ECO:0000259" key="13">
    <source>
        <dbReference type="PROSITE" id="PS51194"/>
    </source>
</evidence>
<dbReference type="CDD" id="cd00268">
    <property type="entry name" value="DEADc"/>
    <property type="match status" value="1"/>
</dbReference>
<evidence type="ECO:0000259" key="12">
    <source>
        <dbReference type="PROSITE" id="PS51192"/>
    </source>
</evidence>
<dbReference type="PROSITE" id="PS51195">
    <property type="entry name" value="Q_MOTIF"/>
    <property type="match status" value="1"/>
</dbReference>
<dbReference type="GO" id="GO:0005524">
    <property type="term" value="F:ATP binding"/>
    <property type="evidence" value="ECO:0007669"/>
    <property type="project" value="UniProtKB-KW"/>
</dbReference>
<dbReference type="PROSITE" id="PS51192">
    <property type="entry name" value="HELICASE_ATP_BIND_1"/>
    <property type="match status" value="1"/>
</dbReference>
<evidence type="ECO:0000256" key="9">
    <source>
        <dbReference type="ARBA" id="ARBA00074363"/>
    </source>
</evidence>
<dbReference type="InterPro" id="IPR027417">
    <property type="entry name" value="P-loop_NTPase"/>
</dbReference>
<dbReference type="SMART" id="SM00490">
    <property type="entry name" value="HELICc"/>
    <property type="match status" value="1"/>
</dbReference>
<dbReference type="GO" id="GO:0009266">
    <property type="term" value="P:response to temperature stimulus"/>
    <property type="evidence" value="ECO:0007669"/>
    <property type="project" value="UniProtKB-ARBA"/>
</dbReference>
<dbReference type="Proteomes" id="UP000628017">
    <property type="component" value="Unassembled WGS sequence"/>
</dbReference>
<dbReference type="Pfam" id="PF00271">
    <property type="entry name" value="Helicase_C"/>
    <property type="match status" value="1"/>
</dbReference>
<dbReference type="InterPro" id="IPR050079">
    <property type="entry name" value="DEAD_box_RNA_helicase"/>
</dbReference>
<gene>
    <name evidence="15" type="primary">rhlE</name>
    <name evidence="15" type="ORF">GCM10011498_38910</name>
</gene>
<comment type="similarity">
    <text evidence="7">Belongs to the DEAD box helicase family.</text>
</comment>
<dbReference type="GO" id="GO:0003724">
    <property type="term" value="F:RNA helicase activity"/>
    <property type="evidence" value="ECO:0007669"/>
    <property type="project" value="UniProtKB-EC"/>
</dbReference>
<evidence type="ECO:0000256" key="3">
    <source>
        <dbReference type="ARBA" id="ARBA00022741"/>
    </source>
</evidence>
<reference evidence="15" key="1">
    <citation type="journal article" date="2014" name="Int. J. Syst. Evol. Microbiol.">
        <title>Complete genome sequence of Corynebacterium casei LMG S-19264T (=DSM 44701T), isolated from a smear-ripened cheese.</title>
        <authorList>
            <consortium name="US DOE Joint Genome Institute (JGI-PGF)"/>
            <person name="Walter F."/>
            <person name="Albersmeier A."/>
            <person name="Kalinowski J."/>
            <person name="Ruckert C."/>
        </authorList>
    </citation>
    <scope>NUCLEOTIDE SEQUENCE</scope>
    <source>
        <strain evidence="15">CGMCC 1.15880</strain>
    </source>
</reference>
<keyword evidence="2" id="KW-0963">Cytoplasm</keyword>
<dbReference type="InterPro" id="IPR014001">
    <property type="entry name" value="Helicase_ATP-bd"/>
</dbReference>
<dbReference type="PANTHER" id="PTHR47959">
    <property type="entry name" value="ATP-DEPENDENT RNA HELICASE RHLE-RELATED"/>
    <property type="match status" value="1"/>
</dbReference>
<evidence type="ECO:0000313" key="15">
    <source>
        <dbReference type="EMBL" id="GGA33927.1"/>
    </source>
</evidence>
<evidence type="ECO:0000256" key="2">
    <source>
        <dbReference type="ARBA" id="ARBA00022490"/>
    </source>
</evidence>
<organism evidence="15 16">
    <name type="scientific">Neptunicoccus cionae</name>
    <dbReference type="NCBI Taxonomy" id="2035344"/>
    <lineage>
        <taxon>Bacteria</taxon>
        <taxon>Pseudomonadati</taxon>
        <taxon>Pseudomonadota</taxon>
        <taxon>Alphaproteobacteria</taxon>
        <taxon>Rhodobacterales</taxon>
        <taxon>Paracoccaceae</taxon>
        <taxon>Neptunicoccus</taxon>
    </lineage>
</organism>
<protein>
    <recommendedName>
        <fullName evidence="9">DEAD-box ATP-dependent RNA helicase RhpA</fullName>
        <ecNumber evidence="1">3.6.4.13</ecNumber>
    </recommendedName>
</protein>
<dbReference type="GO" id="GO:0005829">
    <property type="term" value="C:cytosol"/>
    <property type="evidence" value="ECO:0007669"/>
    <property type="project" value="TreeGrafter"/>
</dbReference>
<dbReference type="GO" id="GO:0003676">
    <property type="term" value="F:nucleic acid binding"/>
    <property type="evidence" value="ECO:0007669"/>
    <property type="project" value="InterPro"/>
</dbReference>
<comment type="catalytic activity">
    <reaction evidence="8">
        <text>ATP + H2O = ADP + phosphate + H(+)</text>
        <dbReference type="Rhea" id="RHEA:13065"/>
        <dbReference type="ChEBI" id="CHEBI:15377"/>
        <dbReference type="ChEBI" id="CHEBI:15378"/>
        <dbReference type="ChEBI" id="CHEBI:30616"/>
        <dbReference type="ChEBI" id="CHEBI:43474"/>
        <dbReference type="ChEBI" id="CHEBI:456216"/>
        <dbReference type="EC" id="3.6.4.13"/>
    </reaction>
</comment>
<dbReference type="FunFam" id="3.40.50.300:FF:000108">
    <property type="entry name" value="ATP-dependent RNA helicase RhlE"/>
    <property type="match status" value="1"/>
</dbReference>
<feature type="domain" description="Helicase ATP-binding" evidence="12">
    <location>
        <begin position="32"/>
        <end position="206"/>
    </location>
</feature>
<keyword evidence="6" id="KW-0067">ATP-binding</keyword>
<evidence type="ECO:0000256" key="10">
    <source>
        <dbReference type="PROSITE-ProRule" id="PRU00552"/>
    </source>
</evidence>
<dbReference type="InterPro" id="IPR044742">
    <property type="entry name" value="DEAD/DEAH_RhlB"/>
</dbReference>
<dbReference type="InterPro" id="IPR011545">
    <property type="entry name" value="DEAD/DEAH_box_helicase_dom"/>
</dbReference>
<dbReference type="InterPro" id="IPR014014">
    <property type="entry name" value="RNA_helicase_DEAD_Q_motif"/>
</dbReference>
<feature type="compositionally biased region" description="Gly residues" evidence="11">
    <location>
        <begin position="386"/>
        <end position="400"/>
    </location>
</feature>
<evidence type="ECO:0000256" key="8">
    <source>
        <dbReference type="ARBA" id="ARBA00047984"/>
    </source>
</evidence>
<keyword evidence="4" id="KW-0378">Hydrolase</keyword>
<reference evidence="15" key="2">
    <citation type="submission" date="2020-09" db="EMBL/GenBank/DDBJ databases">
        <authorList>
            <person name="Sun Q."/>
            <person name="Zhou Y."/>
        </authorList>
    </citation>
    <scope>NUCLEOTIDE SEQUENCE</scope>
    <source>
        <strain evidence="15">CGMCC 1.15880</strain>
    </source>
</reference>
<evidence type="ECO:0000313" key="16">
    <source>
        <dbReference type="Proteomes" id="UP000628017"/>
    </source>
</evidence>
<dbReference type="GO" id="GO:0016787">
    <property type="term" value="F:hydrolase activity"/>
    <property type="evidence" value="ECO:0007669"/>
    <property type="project" value="UniProtKB-KW"/>
</dbReference>
<name>A0A916R4V5_9RHOB</name>
<dbReference type="GO" id="GO:0042255">
    <property type="term" value="P:ribosome assembly"/>
    <property type="evidence" value="ECO:0007669"/>
    <property type="project" value="UniProtKB-ARBA"/>
</dbReference>
<keyword evidence="3" id="KW-0547">Nucleotide-binding</keyword>
<evidence type="ECO:0000256" key="7">
    <source>
        <dbReference type="ARBA" id="ARBA00038437"/>
    </source>
</evidence>
<feature type="region of interest" description="Disordered" evidence="11">
    <location>
        <begin position="366"/>
        <end position="450"/>
    </location>
</feature>
<dbReference type="InterPro" id="IPR001650">
    <property type="entry name" value="Helicase_C-like"/>
</dbReference>
<feature type="short sequence motif" description="Q motif" evidence="10">
    <location>
        <begin position="1"/>
        <end position="29"/>
    </location>
</feature>
<evidence type="ECO:0000256" key="5">
    <source>
        <dbReference type="ARBA" id="ARBA00022806"/>
    </source>
</evidence>
<sequence length="450" mass="47898">MNFTDLGLSTPILKTLSNSNYSTPTPIQAQAIPAVMDGKDLIGLAQTGTGKTAAFSLPVLHRLSATKPSEPRKLRALILAPTRELATQINDAIWTYSKGLGLRSAFVIGGVPIRKQQRQLAQGIDILVATPGRLEDLISQKSVTLKHIETVVLDEADQMLDIGFMPAIRRILSQTPKSRQTLLFSATMPKEIAALADDHLSDPVEVSVTPVSSTAERIEQSVVHMDASAKPTAIFKLIQKHPGKRVIVFTRTKRGADKVAKKLGAEGIGADAIHGNKSQGQRQRALDAFRKGDKPVLIATDIAARGIDIRDVELVVNYDLPQVPEAYVHRIGRTARAGASGFAVTFCSPEEQKLLRGIEKIIKKSIPASMADGSPAPAMDAPRGKPAGGARRGNGGGRGRGPAKSGDAGEGGNPNKRPWHKRRSANADGNAAPKGKRPRRSKASGAQAAS</sequence>
<dbReference type="CDD" id="cd18787">
    <property type="entry name" value="SF2_C_DEAD"/>
    <property type="match status" value="1"/>
</dbReference>
<dbReference type="PROSITE" id="PS51194">
    <property type="entry name" value="HELICASE_CTER"/>
    <property type="match status" value="1"/>
</dbReference>
<dbReference type="Pfam" id="PF00270">
    <property type="entry name" value="DEAD"/>
    <property type="match status" value="1"/>
</dbReference>
<keyword evidence="16" id="KW-1185">Reference proteome</keyword>
<evidence type="ECO:0000256" key="11">
    <source>
        <dbReference type="SAM" id="MobiDB-lite"/>
    </source>
</evidence>
<keyword evidence="5 15" id="KW-0347">Helicase</keyword>
<dbReference type="SUPFAM" id="SSF52540">
    <property type="entry name" value="P-loop containing nucleoside triphosphate hydrolases"/>
    <property type="match status" value="1"/>
</dbReference>
<feature type="domain" description="Helicase C-terminal" evidence="13">
    <location>
        <begin position="217"/>
        <end position="382"/>
    </location>
</feature>
<dbReference type="RefSeq" id="WP_188678951.1">
    <property type="nucleotide sequence ID" value="NZ_BMKA01000012.1"/>
</dbReference>